<dbReference type="InterPro" id="IPR007129">
    <property type="entry name" value="Ubiqinol_cyt_c_chaperone_CPB3"/>
</dbReference>
<feature type="domain" description="Ubiquinol-cytochrome c chaperone" evidence="3">
    <location>
        <begin position="36"/>
        <end position="174"/>
    </location>
</feature>
<dbReference type="EMBL" id="QURN01000015">
    <property type="protein sequence ID" value="RFC65640.1"/>
    <property type="molecule type" value="Genomic_DNA"/>
</dbReference>
<evidence type="ECO:0000259" key="3">
    <source>
        <dbReference type="Pfam" id="PF03981"/>
    </source>
</evidence>
<dbReference type="Proteomes" id="UP000262379">
    <property type="component" value="Unassembled WGS sequence"/>
</dbReference>
<comment type="similarity">
    <text evidence="2">Belongs to the UPF0174 family.</text>
</comment>
<dbReference type="InterPro" id="IPR014569">
    <property type="entry name" value="Ubq_cyt-c_CBP3-rel"/>
</dbReference>
<dbReference type="InterPro" id="IPR021150">
    <property type="entry name" value="Ubiq_cyt_c_chap"/>
</dbReference>
<dbReference type="Pfam" id="PF03981">
    <property type="entry name" value="Ubiq_cyt_C_chap"/>
    <property type="match status" value="1"/>
</dbReference>
<evidence type="ECO:0000313" key="4">
    <source>
        <dbReference type="EMBL" id="RFC65640.1"/>
    </source>
</evidence>
<evidence type="ECO:0000256" key="2">
    <source>
        <dbReference type="ARBA" id="ARBA00006436"/>
    </source>
</evidence>
<comment type="caution">
    <text evidence="4">The sequence shown here is derived from an EMBL/GenBank/DDBJ whole genome shotgun (WGS) entry which is preliminary data.</text>
</comment>
<gene>
    <name evidence="4" type="ORF">DY251_17465</name>
</gene>
<sequence>MFQRFFNRERESNREVTGALYAAIVAAARQPHFYSAWNVPDTPLGRFEMISLHMILAMRRLIHGVQAERDIAQELTDTFFTEVDHSLRELGIGDVSVPKRMKKLAKMFYGRAGSYGDALDANDGPALAAALARNVVPGQPEWMFGGALARYALEADATLRAQSEADVLAGRLRFPTAGSTGE</sequence>
<dbReference type="PIRSF" id="PIRSF032079">
    <property type="entry name" value="UCP032079"/>
    <property type="match status" value="1"/>
</dbReference>
<evidence type="ECO:0000256" key="1">
    <source>
        <dbReference type="ARBA" id="ARBA00006407"/>
    </source>
</evidence>
<dbReference type="PANTHER" id="PTHR12184">
    <property type="entry name" value="UBIQUINOL-CYTOCHROME C REDUCTASE COMPLEX ASSEMBLY FACTOR 1 FAMILY MEMBER"/>
    <property type="match status" value="1"/>
</dbReference>
<evidence type="ECO:0000313" key="5">
    <source>
        <dbReference type="Proteomes" id="UP000262379"/>
    </source>
</evidence>
<comment type="similarity">
    <text evidence="1">Belongs to the CBP3 family.</text>
</comment>
<keyword evidence="5" id="KW-1185">Reference proteome</keyword>
<reference evidence="5" key="1">
    <citation type="submission" date="2018-08" db="EMBL/GenBank/DDBJ databases">
        <authorList>
            <person name="Im W.T."/>
        </authorList>
    </citation>
    <scope>NUCLEOTIDE SEQUENCE [LARGE SCALE GENOMIC DNA]</scope>
    <source>
        <strain evidence="5">LA-28</strain>
    </source>
</reference>
<proteinExistence type="inferred from homology"/>
<name>A0A371X8W9_9HYPH</name>
<dbReference type="AlphaFoldDB" id="A0A371X8W9"/>
<accession>A0A371X8W9</accession>
<dbReference type="RefSeq" id="WP_116625251.1">
    <property type="nucleotide sequence ID" value="NZ_QURN01000015.1"/>
</dbReference>
<protein>
    <submittedName>
        <fullName evidence="4">Ubiquinol-cytochrome C chaperone</fullName>
    </submittedName>
</protein>
<dbReference type="PANTHER" id="PTHR12184:SF1">
    <property type="entry name" value="UBIQUINOL-CYTOCHROME-C REDUCTASE COMPLEX ASSEMBLY FACTOR 1"/>
    <property type="match status" value="1"/>
</dbReference>
<organism evidence="4 5">
    <name type="scientific">Mesorhizobium denitrificans</name>
    <dbReference type="NCBI Taxonomy" id="2294114"/>
    <lineage>
        <taxon>Bacteria</taxon>
        <taxon>Pseudomonadati</taxon>
        <taxon>Pseudomonadota</taxon>
        <taxon>Alphaproteobacteria</taxon>
        <taxon>Hyphomicrobiales</taxon>
        <taxon>Phyllobacteriaceae</taxon>
        <taxon>Mesorhizobium</taxon>
    </lineage>
</organism>